<evidence type="ECO:0000313" key="3">
    <source>
        <dbReference type="Proteomes" id="UP000290545"/>
    </source>
</evidence>
<name>A0A4Q1D7Q5_9BACT</name>
<comment type="caution">
    <text evidence="2">The sequence shown here is derived from an EMBL/GenBank/DDBJ whole genome shotgun (WGS) entry which is preliminary data.</text>
</comment>
<sequence>MAKKTLGDAGCIQEMVIEISNLLDHRKSEIEFISNFYLIKLFWQIGKEIGKLNNADFSPEKAHIAFRKIEEVLINKYGHFFKSYHLHEMDLFARIFSNEDLINRIAYYLDWPLISVMLQLKTEQQWTSFIMDAIEAKMSRAALLSANTLPQKESLEMHTSSDKAIDQEKLLSLFPTKFYNGKKRHIDSLYTGHYRYEFKELLGVHTTSGNPGIGVGNLELNILKLIDAFKCSLSREVNSMFNVSFWDVGRLLDKRLNAIKSQTDRQGYLEEFSLVFEQKWGAKIGCGSNIYSMLCYYQILGETDMAFQVACLVNWEQLQELFHLHDPEMIHLCARMLARGDIDLFSIRQYISHGFPEEVLNQERALLQMLTPPNTPSEIVHTERKGNSIITIKERILKTDEDIINKQFYVDVFSNTFFTEFMKSGIKA</sequence>
<reference evidence="2 3" key="1">
    <citation type="submission" date="2019-01" db="EMBL/GenBank/DDBJ databases">
        <title>Filimonas sp. strain TTM-71.</title>
        <authorList>
            <person name="Chen W.-M."/>
        </authorList>
    </citation>
    <scope>NUCLEOTIDE SEQUENCE [LARGE SCALE GENOMIC DNA]</scope>
    <source>
        <strain evidence="2 3">TTM-71</strain>
    </source>
</reference>
<protein>
    <submittedName>
        <fullName evidence="2">DUF1016 family protein</fullName>
    </submittedName>
</protein>
<dbReference type="InterPro" id="IPR041527">
    <property type="entry name" value="YhcG_N"/>
</dbReference>
<keyword evidence="3" id="KW-1185">Reference proteome</keyword>
<organism evidence="2 3">
    <name type="scientific">Filimonas effusa</name>
    <dbReference type="NCBI Taxonomy" id="2508721"/>
    <lineage>
        <taxon>Bacteria</taxon>
        <taxon>Pseudomonadati</taxon>
        <taxon>Bacteroidota</taxon>
        <taxon>Chitinophagia</taxon>
        <taxon>Chitinophagales</taxon>
        <taxon>Chitinophagaceae</taxon>
        <taxon>Filimonas</taxon>
    </lineage>
</organism>
<evidence type="ECO:0000313" key="2">
    <source>
        <dbReference type="EMBL" id="RXK85312.1"/>
    </source>
</evidence>
<dbReference type="Pfam" id="PF17761">
    <property type="entry name" value="DUF1016_N"/>
    <property type="match status" value="1"/>
</dbReference>
<feature type="domain" description="YhcG N-terminal" evidence="1">
    <location>
        <begin position="19"/>
        <end position="144"/>
    </location>
</feature>
<dbReference type="EMBL" id="SDHZ01000001">
    <property type="protein sequence ID" value="RXK85312.1"/>
    <property type="molecule type" value="Genomic_DNA"/>
</dbReference>
<proteinExistence type="predicted"/>
<dbReference type="PANTHER" id="PTHR30547">
    <property type="entry name" value="UNCHARACTERIZED PROTEIN YHCG-RELATED"/>
    <property type="match status" value="1"/>
</dbReference>
<dbReference type="Proteomes" id="UP000290545">
    <property type="component" value="Unassembled WGS sequence"/>
</dbReference>
<gene>
    <name evidence="2" type="ORF">ESB13_00355</name>
</gene>
<evidence type="ECO:0000259" key="1">
    <source>
        <dbReference type="Pfam" id="PF17761"/>
    </source>
</evidence>
<dbReference type="PANTHER" id="PTHR30547:SF0">
    <property type="entry name" value="BLR8175 PROTEIN"/>
    <property type="match status" value="1"/>
</dbReference>
<dbReference type="OrthoDB" id="9801263at2"/>
<accession>A0A4Q1D7Q5</accession>
<dbReference type="AlphaFoldDB" id="A0A4Q1D7Q5"/>
<dbReference type="InterPro" id="IPR053148">
    <property type="entry name" value="PD-DEXK-like_domain"/>
</dbReference>
<dbReference type="RefSeq" id="WP_129001064.1">
    <property type="nucleotide sequence ID" value="NZ_SDHZ01000001.1"/>
</dbReference>